<evidence type="ECO:0008006" key="4">
    <source>
        <dbReference type="Google" id="ProtNLM"/>
    </source>
</evidence>
<evidence type="ECO:0000313" key="2">
    <source>
        <dbReference type="EMBL" id="WPB84337.1"/>
    </source>
</evidence>
<keyword evidence="3" id="KW-1185">Reference proteome</keyword>
<protein>
    <recommendedName>
        <fullName evidence="4">Yip1 domain-containing protein</fullName>
    </recommendedName>
</protein>
<accession>A0ABZ0PFV8</accession>
<dbReference type="Proteomes" id="UP001305521">
    <property type="component" value="Chromosome"/>
</dbReference>
<feature type="transmembrane region" description="Helical" evidence="1">
    <location>
        <begin position="41"/>
        <end position="61"/>
    </location>
</feature>
<sequence length="192" mass="20413">MPPLSSPSIVNGLASAWLFARGRAEGLLLIPPGMDSARHSFVAALVCLPLFIALRLIAWWLQSPPPAGVAVALAGELVGYVLGWVAFALASRILAEQAKRTEQWPQFIAAWNWSNIVQYLLLVVLLVPPALGLPAWVGNALGLAAVGYAMWLEWFVARTALGVQSMTAVMFVVLDLALGLFIGGVTGRIAGT</sequence>
<evidence type="ECO:0000313" key="3">
    <source>
        <dbReference type="Proteomes" id="UP001305521"/>
    </source>
</evidence>
<feature type="transmembrane region" description="Helical" evidence="1">
    <location>
        <begin position="168"/>
        <end position="190"/>
    </location>
</feature>
<name>A0ABZ0PFV8_9PROT</name>
<gene>
    <name evidence="2" type="ORF">R9Z33_19845</name>
</gene>
<organism evidence="2 3">
    <name type="scientific">Sediminicoccus rosea</name>
    <dbReference type="NCBI Taxonomy" id="1225128"/>
    <lineage>
        <taxon>Bacteria</taxon>
        <taxon>Pseudomonadati</taxon>
        <taxon>Pseudomonadota</taxon>
        <taxon>Alphaproteobacteria</taxon>
        <taxon>Acetobacterales</taxon>
        <taxon>Roseomonadaceae</taxon>
        <taxon>Sediminicoccus</taxon>
    </lineage>
</organism>
<proteinExistence type="predicted"/>
<dbReference type="EMBL" id="CP137852">
    <property type="protein sequence ID" value="WPB84337.1"/>
    <property type="molecule type" value="Genomic_DNA"/>
</dbReference>
<feature type="transmembrane region" description="Helical" evidence="1">
    <location>
        <begin position="67"/>
        <end position="95"/>
    </location>
</feature>
<evidence type="ECO:0000256" key="1">
    <source>
        <dbReference type="SAM" id="Phobius"/>
    </source>
</evidence>
<reference evidence="2 3" key="1">
    <citation type="submission" date="2023-11" db="EMBL/GenBank/DDBJ databases">
        <title>Arctic aerobic anoxygenic photoheterotroph Sediminicoccus rosea KRV36 adapts its photosynthesis to long days of polar summer.</title>
        <authorList>
            <person name="Tomasch J."/>
            <person name="Kopejtka K."/>
            <person name="Bily T."/>
            <person name="Gardiner A.T."/>
            <person name="Gardian Z."/>
            <person name="Shivaramu S."/>
            <person name="Koblizek M."/>
            <person name="Engelhardt F."/>
            <person name="Kaftan D."/>
        </authorList>
    </citation>
    <scope>NUCLEOTIDE SEQUENCE [LARGE SCALE GENOMIC DNA]</scope>
    <source>
        <strain evidence="2 3">R-30</strain>
    </source>
</reference>
<feature type="transmembrane region" description="Helical" evidence="1">
    <location>
        <begin position="133"/>
        <end position="156"/>
    </location>
</feature>
<keyword evidence="1" id="KW-0472">Membrane</keyword>
<keyword evidence="1" id="KW-0812">Transmembrane</keyword>
<dbReference type="RefSeq" id="WP_318648294.1">
    <property type="nucleotide sequence ID" value="NZ_CP137852.1"/>
</dbReference>
<feature type="transmembrane region" description="Helical" evidence="1">
    <location>
        <begin position="107"/>
        <end position="127"/>
    </location>
</feature>
<keyword evidence="1" id="KW-1133">Transmembrane helix</keyword>